<dbReference type="SMART" id="SM00635">
    <property type="entry name" value="BID_2"/>
    <property type="match status" value="1"/>
</dbReference>
<sequence length="665" mass="72549">MKPLTSYSKILYSIFLLLFLASPLLSCSSDDDLQEPKRPLAIDLEFARIKVGQDLVLKPRLDINTLQDYTWEVSDSSVVVVSSVSRSYEATVTAVGEGTATVTVRSEDGAEEASTTIETYMIQETEVELPESITAYTQSKVSIKPKFNLVDVPSRTYTWTADPGDIISFETDPETYEIEIQGLTVGTTELTITSDDGEVVGSTTVTVENENDGVLKILAIGNSFSEDAIEYYLHGLAKAAGEDIVIGNLYIGGAELSQHVANATANAESYSYRKIGVSGNKSTTADVSIASALADENWDYISFQQVSQYSGQYETFVEDLPALYNYVEEQVDNENVKYLLHQTWAYAQNSTHSGFVNYNNDQMTMYEAIVDAYDQAMNLIPAFAVVPSGTAIQNARTSYLGDNFNRDGYHLNEIGRYTAASTWFEVLFSQSVVGNSYTPEAFAPIEIEIAQHAAHEAVESPGEITELTEYQSAGGNGIIEDDVYINFGNSSTTAGWNTLSSFLEDATVPNLTYANNEFTGIELAVESRFNGINTNGEKVTTTDFDMPEGVSGTSFFGNAKAEWAGMLIEKGVLKLTGFEGDQTYEFCFFGSRTATDNRETQYTVIGENTETASLDAASNTDEIACVTGIKANSNGEIIIEVTAGPNNTNNNGFFYLNAMRISPAE</sequence>
<dbReference type="Gene3D" id="3.40.50.1110">
    <property type="entry name" value="SGNH hydrolase"/>
    <property type="match status" value="1"/>
</dbReference>
<reference evidence="3" key="1">
    <citation type="submission" date="2017-09" db="EMBL/GenBank/DDBJ databases">
        <authorList>
            <person name="Varghese N."/>
            <person name="Submissions S."/>
        </authorList>
    </citation>
    <scope>NUCLEOTIDE SEQUENCE [LARGE SCALE GENOMIC DNA]</scope>
    <source>
        <strain evidence="3">CGMCC 1.12641</strain>
    </source>
</reference>
<dbReference type="EMBL" id="OCMF01000001">
    <property type="protein sequence ID" value="SOC78767.1"/>
    <property type="molecule type" value="Genomic_DNA"/>
</dbReference>
<feature type="domain" description="BIG2" evidence="1">
    <location>
        <begin position="36"/>
        <end position="116"/>
    </location>
</feature>
<dbReference type="RefSeq" id="WP_143544388.1">
    <property type="nucleotide sequence ID" value="NZ_OCMF01000001.1"/>
</dbReference>
<evidence type="ECO:0000259" key="1">
    <source>
        <dbReference type="SMART" id="SM00635"/>
    </source>
</evidence>
<dbReference type="InterPro" id="IPR032616">
    <property type="entry name" value="DUF4886"/>
</dbReference>
<dbReference type="InterPro" id="IPR003343">
    <property type="entry name" value="Big_2"/>
</dbReference>
<accession>A0A285X0A2</accession>
<organism evidence="2 3">
    <name type="scientific">Salinimicrobium sediminis</name>
    <dbReference type="NCBI Taxonomy" id="1343891"/>
    <lineage>
        <taxon>Bacteria</taxon>
        <taxon>Pseudomonadati</taxon>
        <taxon>Bacteroidota</taxon>
        <taxon>Flavobacteriia</taxon>
        <taxon>Flavobacteriales</taxon>
        <taxon>Flavobacteriaceae</taxon>
        <taxon>Salinimicrobium</taxon>
    </lineage>
</organism>
<dbReference type="OrthoDB" id="265974at2"/>
<name>A0A285X0A2_9FLAO</name>
<proteinExistence type="predicted"/>
<dbReference type="Pfam" id="PF02368">
    <property type="entry name" value="Big_2"/>
    <property type="match status" value="1"/>
</dbReference>
<evidence type="ECO:0000313" key="3">
    <source>
        <dbReference type="Proteomes" id="UP000219193"/>
    </source>
</evidence>
<keyword evidence="3" id="KW-1185">Reference proteome</keyword>
<dbReference type="Gene3D" id="2.60.40.1080">
    <property type="match status" value="1"/>
</dbReference>
<protein>
    <submittedName>
        <fullName evidence="2">Ig-like domain (Group 2)</fullName>
    </submittedName>
</protein>
<dbReference type="AlphaFoldDB" id="A0A285X0A2"/>
<dbReference type="SUPFAM" id="SSF52266">
    <property type="entry name" value="SGNH hydrolase"/>
    <property type="match status" value="1"/>
</dbReference>
<dbReference type="Pfam" id="PF16227">
    <property type="entry name" value="DUF4886"/>
    <property type="match status" value="1"/>
</dbReference>
<dbReference type="Proteomes" id="UP000219193">
    <property type="component" value="Unassembled WGS sequence"/>
</dbReference>
<dbReference type="InterPro" id="IPR036514">
    <property type="entry name" value="SGNH_hydro_sf"/>
</dbReference>
<gene>
    <name evidence="2" type="ORF">SAMN06296241_0283</name>
</gene>
<dbReference type="GO" id="GO:0016788">
    <property type="term" value="F:hydrolase activity, acting on ester bonds"/>
    <property type="evidence" value="ECO:0007669"/>
    <property type="project" value="UniProtKB-ARBA"/>
</dbReference>
<evidence type="ECO:0000313" key="2">
    <source>
        <dbReference type="EMBL" id="SOC78767.1"/>
    </source>
</evidence>